<dbReference type="InterPro" id="IPR015422">
    <property type="entry name" value="PyrdxlP-dep_Trfase_small"/>
</dbReference>
<dbReference type="PANTHER" id="PTHR43094">
    <property type="entry name" value="AMINOTRANSFERASE"/>
    <property type="match status" value="1"/>
</dbReference>
<feature type="non-terminal residue" evidence="3">
    <location>
        <position position="259"/>
    </location>
</feature>
<dbReference type="AlphaFoldDB" id="X1KJ85"/>
<accession>X1KJ85</accession>
<comment type="caution">
    <text evidence="3">The sequence shown here is derived from an EMBL/GenBank/DDBJ whole genome shotgun (WGS) entry which is preliminary data.</text>
</comment>
<gene>
    <name evidence="3" type="ORF">S06H3_02820</name>
</gene>
<evidence type="ECO:0000256" key="1">
    <source>
        <dbReference type="ARBA" id="ARBA00008954"/>
    </source>
</evidence>
<dbReference type="InterPro" id="IPR005814">
    <property type="entry name" value="Aminotrans_3"/>
</dbReference>
<dbReference type="PANTHER" id="PTHR43094:SF1">
    <property type="entry name" value="AMINOTRANSFERASE CLASS-III"/>
    <property type="match status" value="1"/>
</dbReference>
<evidence type="ECO:0000313" key="3">
    <source>
        <dbReference type="EMBL" id="GAH90209.1"/>
    </source>
</evidence>
<proteinExistence type="inferred from homology"/>
<dbReference type="EMBL" id="BARV01000857">
    <property type="protein sequence ID" value="GAH90209.1"/>
    <property type="molecule type" value="Genomic_DNA"/>
</dbReference>
<sequence>MKNKEQLQAQDLRYIWHPFTQMDEQKKWGSKIIIEGRGCRLKDIHGKEYIDAMGGLFTTAVGHGCKEIIETMREQGEKLEFVSLFDFFTNEPAIKLSRKLAKITPRDLQYVHFGCSGSDVVEIALKIARQYQRRKGFSNRYKIIARRRSFHGVSMGALSANGVTEFREAFEPLVPGFRHIPPANCYHCPFGKNYGDCDIDCAQALEQQIIFEGPETVAAFIAEPIPAAGGVIDPPSEYWSRIREICNKFEVLLIADEIL</sequence>
<dbReference type="Pfam" id="PF00202">
    <property type="entry name" value="Aminotran_3"/>
    <property type="match status" value="1"/>
</dbReference>
<dbReference type="GO" id="GO:0030170">
    <property type="term" value="F:pyridoxal phosphate binding"/>
    <property type="evidence" value="ECO:0007669"/>
    <property type="project" value="InterPro"/>
</dbReference>
<name>X1KJ85_9ZZZZ</name>
<protein>
    <recommendedName>
        <fullName evidence="4">Aspartate aminotransferase family protein</fullName>
    </recommendedName>
</protein>
<evidence type="ECO:0008006" key="4">
    <source>
        <dbReference type="Google" id="ProtNLM"/>
    </source>
</evidence>
<keyword evidence="2" id="KW-0663">Pyridoxal phosphate</keyword>
<comment type="similarity">
    <text evidence="1">Belongs to the class-III pyridoxal-phosphate-dependent aminotransferase family.</text>
</comment>
<dbReference type="Gene3D" id="3.40.640.10">
    <property type="entry name" value="Type I PLP-dependent aspartate aminotransferase-like (Major domain)"/>
    <property type="match status" value="1"/>
</dbReference>
<evidence type="ECO:0000256" key="2">
    <source>
        <dbReference type="ARBA" id="ARBA00022898"/>
    </source>
</evidence>
<organism evidence="3">
    <name type="scientific">marine sediment metagenome</name>
    <dbReference type="NCBI Taxonomy" id="412755"/>
    <lineage>
        <taxon>unclassified sequences</taxon>
        <taxon>metagenomes</taxon>
        <taxon>ecological metagenomes</taxon>
    </lineage>
</organism>
<dbReference type="SUPFAM" id="SSF53383">
    <property type="entry name" value="PLP-dependent transferases"/>
    <property type="match status" value="1"/>
</dbReference>
<dbReference type="GO" id="GO:0008483">
    <property type="term" value="F:transaminase activity"/>
    <property type="evidence" value="ECO:0007669"/>
    <property type="project" value="InterPro"/>
</dbReference>
<dbReference type="Gene3D" id="3.90.1150.10">
    <property type="entry name" value="Aspartate Aminotransferase, domain 1"/>
    <property type="match status" value="1"/>
</dbReference>
<dbReference type="InterPro" id="IPR015421">
    <property type="entry name" value="PyrdxlP-dep_Trfase_major"/>
</dbReference>
<dbReference type="InterPro" id="IPR015424">
    <property type="entry name" value="PyrdxlP-dep_Trfase"/>
</dbReference>
<reference evidence="3" key="1">
    <citation type="journal article" date="2014" name="Front. Microbiol.">
        <title>High frequency of phylogenetically diverse reductive dehalogenase-homologous genes in deep subseafloor sedimentary metagenomes.</title>
        <authorList>
            <person name="Kawai M."/>
            <person name="Futagami T."/>
            <person name="Toyoda A."/>
            <person name="Takaki Y."/>
            <person name="Nishi S."/>
            <person name="Hori S."/>
            <person name="Arai W."/>
            <person name="Tsubouchi T."/>
            <person name="Morono Y."/>
            <person name="Uchiyama I."/>
            <person name="Ito T."/>
            <person name="Fujiyama A."/>
            <person name="Inagaki F."/>
            <person name="Takami H."/>
        </authorList>
    </citation>
    <scope>NUCLEOTIDE SEQUENCE</scope>
    <source>
        <strain evidence="3">Expedition CK06-06</strain>
    </source>
</reference>